<feature type="transmembrane region" description="Helical" evidence="1">
    <location>
        <begin position="62"/>
        <end position="88"/>
    </location>
</feature>
<dbReference type="AlphaFoldDB" id="A0A543HHU7"/>
<feature type="transmembrane region" description="Helical" evidence="1">
    <location>
        <begin position="21"/>
        <end position="42"/>
    </location>
</feature>
<evidence type="ECO:0000313" key="2">
    <source>
        <dbReference type="EMBL" id="TQM57884.1"/>
    </source>
</evidence>
<dbReference type="EMBL" id="VFPM01000003">
    <property type="protein sequence ID" value="TQM57884.1"/>
    <property type="molecule type" value="Genomic_DNA"/>
</dbReference>
<dbReference type="Proteomes" id="UP000316747">
    <property type="component" value="Unassembled WGS sequence"/>
</dbReference>
<gene>
    <name evidence="2" type="ORF">FBY41_3221</name>
</gene>
<comment type="caution">
    <text evidence="2">The sequence shown here is derived from an EMBL/GenBank/DDBJ whole genome shotgun (WGS) entry which is preliminary data.</text>
</comment>
<proteinExistence type="predicted"/>
<keyword evidence="1" id="KW-0812">Transmembrane</keyword>
<dbReference type="Pfam" id="PF14325">
    <property type="entry name" value="DUF4383"/>
    <property type="match status" value="1"/>
</dbReference>
<protein>
    <submittedName>
        <fullName evidence="2">Uncharacterized protein DUF4383</fullName>
    </submittedName>
</protein>
<keyword evidence="3" id="KW-1185">Reference proteome</keyword>
<reference evidence="2 3" key="1">
    <citation type="submission" date="2019-06" db="EMBL/GenBank/DDBJ databases">
        <title>Genome sequencing of plant associated microbes to promote plant fitness in Sorghum bicolor and Oryza sativa.</title>
        <authorList>
            <person name="Coleman-Derr D."/>
        </authorList>
    </citation>
    <scope>NUCLEOTIDE SEQUENCE [LARGE SCALE GENOMIC DNA]</scope>
    <source>
        <strain evidence="2 3">KV-663</strain>
    </source>
</reference>
<evidence type="ECO:0000256" key="1">
    <source>
        <dbReference type="SAM" id="Phobius"/>
    </source>
</evidence>
<name>A0A543HHU7_9MICO</name>
<organism evidence="2 3">
    <name type="scientific">Humibacillus xanthopallidus</name>
    <dbReference type="NCBI Taxonomy" id="412689"/>
    <lineage>
        <taxon>Bacteria</taxon>
        <taxon>Bacillati</taxon>
        <taxon>Actinomycetota</taxon>
        <taxon>Actinomycetes</taxon>
        <taxon>Micrococcales</taxon>
        <taxon>Intrasporangiaceae</taxon>
        <taxon>Humibacillus</taxon>
    </lineage>
</organism>
<sequence length="173" mass="18566">MSTRSDRSTTRPSTMTSRRSSVQGACLFVGLVFLIVGIAGFIPGFTTQYSSLGMAGHESDAMLLGLFQVSMLHNAVHLLFGVVGILAARTWSASRAYLIGGGVVYLALWIYGLAIDKTSAVNVVPLNRADDWLHLLLGVGMLLLGLVLGRRRKPVAAGHDAEYGDWRRDSASS</sequence>
<keyword evidence="1" id="KW-1133">Transmembrane helix</keyword>
<feature type="transmembrane region" description="Helical" evidence="1">
    <location>
        <begin position="95"/>
        <end position="112"/>
    </location>
</feature>
<evidence type="ECO:0000313" key="3">
    <source>
        <dbReference type="Proteomes" id="UP000316747"/>
    </source>
</evidence>
<dbReference type="RefSeq" id="WP_260439835.1">
    <property type="nucleotide sequence ID" value="NZ_VFPM01000003.1"/>
</dbReference>
<feature type="transmembrane region" description="Helical" evidence="1">
    <location>
        <begin position="132"/>
        <end position="149"/>
    </location>
</feature>
<keyword evidence="1" id="KW-0472">Membrane</keyword>
<accession>A0A543HHU7</accession>